<reference evidence="3" key="1">
    <citation type="submission" date="2015-09" db="EMBL/GenBank/DDBJ databases">
        <authorList>
            <consortium name="Pathogen Informatics"/>
        </authorList>
    </citation>
    <scope>NUCLEOTIDE SEQUENCE [LARGE SCALE GENOMIC DNA]</scope>
    <source>
        <strain evidence="3">Lake Konstanz</strain>
    </source>
</reference>
<dbReference type="EMBL" id="CYKH01001605">
    <property type="protein sequence ID" value="CUG87978.1"/>
    <property type="molecule type" value="Genomic_DNA"/>
</dbReference>
<feature type="region of interest" description="Disordered" evidence="1">
    <location>
        <begin position="844"/>
        <end position="896"/>
    </location>
</feature>
<feature type="region of interest" description="Disordered" evidence="1">
    <location>
        <begin position="371"/>
        <end position="413"/>
    </location>
</feature>
<feature type="compositionally biased region" description="Low complexity" evidence="1">
    <location>
        <begin position="186"/>
        <end position="201"/>
    </location>
</feature>
<keyword evidence="3" id="KW-1185">Reference proteome</keyword>
<dbReference type="AlphaFoldDB" id="A0A0S4JCX6"/>
<evidence type="ECO:0000313" key="3">
    <source>
        <dbReference type="Proteomes" id="UP000051952"/>
    </source>
</evidence>
<accession>A0A0S4JCX6</accession>
<organism evidence="2 3">
    <name type="scientific">Bodo saltans</name>
    <name type="common">Flagellated protozoan</name>
    <dbReference type="NCBI Taxonomy" id="75058"/>
    <lineage>
        <taxon>Eukaryota</taxon>
        <taxon>Discoba</taxon>
        <taxon>Euglenozoa</taxon>
        <taxon>Kinetoplastea</taxon>
        <taxon>Metakinetoplastina</taxon>
        <taxon>Eubodonida</taxon>
        <taxon>Bodonidae</taxon>
        <taxon>Bodo</taxon>
    </lineage>
</organism>
<protein>
    <submittedName>
        <fullName evidence="2">Uncharacterized protein</fullName>
    </submittedName>
</protein>
<feature type="region of interest" description="Disordered" evidence="1">
    <location>
        <begin position="164"/>
        <end position="214"/>
    </location>
</feature>
<dbReference type="VEuPathDB" id="TriTrypDB:BSAL_12975"/>
<gene>
    <name evidence="2" type="ORF">BSAL_12975</name>
</gene>
<name>A0A0S4JCX6_BODSA</name>
<dbReference type="Proteomes" id="UP000051952">
    <property type="component" value="Unassembled WGS sequence"/>
</dbReference>
<proteinExistence type="predicted"/>
<sequence>MTSSLGCQVVLVATETPDVVDLGDVVGSLQHYFAQLKRGPAAPPTPVASPTKGPAGKRDSVAVPLSPTGGAFQGAPPTILFERVGLGGDAASPVPLEGADFSNAVLQVLHRIGDTKRFDEKDPSMKEVPNIVVIGCPSIDFVATLGQQSKHAVRMLITVTAAENFPPPPTAAPVKGGPKKPDPKKAAAGKPGAKGAAPGEKTSSPSQTTRIESSMKKDARFGAAVHYLRVHVPTAATAETVINNSILPELISLEKNFNLFSQWLEDKQVTQVQLRKERGDVYDIAAYSKHVGLLEHKAYPRAIGDTTTMPAAAALSLSKHGNAQQESKSWRIEDCLSATIAQSHLNSAKDEAPVRNVQQLDTAALEQQLRDREQRQANKNAEAETSVDDQPPGLEGEAVVEEEDHRLPRKGPPLCIQERRDIAPSDPEAITWMVRQFMKRSLGTLRLESDAAMELSSILKGDRRDVADGSSAPEGVQWAADALESRTEHIRDGVATGGAKSVPSKRPVPVGTLLLRRACAAKGATMMGLNAQTHQLPQIGDDLIASIERSHTQREVQRGMSLTMLEQVTREEFPHLAKAGFQTQPYLYSEPITTTDMTRRVAQFSDRFGEHNVKVTRVLVDDAKNVNALSSVISTAAQISKVPTPHEIIVAGITVPIEARSSIHGNHRCRATSSVSVASGMPSFPQYVQWNKAAASSPAIVSFASNNKTIREALSSGLGNRATAAELLKQQTFQQDSYQRGSVVVGQSNFTIFPHDASVVEVQRRNSSAGPTAEHIAHTVRFAKDDLVSTLSFHSNTGSRSLVTTFDDATVFSIIPRPEEGIVLGSILNHNNNASFGGVAPDTPTTAVAAPRAPSPAVSEPQMDSTVGSRVTSSQRVSRTGTASKPPVADGSMRISSASRRPQGAAAVAVELGFEPQSVNAATPSALRPAPASFDAVKLDLNSIPVVDIGVSYGDIVVQVDEAESNIYFRFSNQNFFFS</sequence>
<feature type="compositionally biased region" description="Polar residues" evidence="1">
    <location>
        <begin position="202"/>
        <end position="212"/>
    </location>
</feature>
<feature type="compositionally biased region" description="Low complexity" evidence="1">
    <location>
        <begin position="844"/>
        <end position="882"/>
    </location>
</feature>
<feature type="region of interest" description="Disordered" evidence="1">
    <location>
        <begin position="38"/>
        <end position="60"/>
    </location>
</feature>
<evidence type="ECO:0000313" key="2">
    <source>
        <dbReference type="EMBL" id="CUG87978.1"/>
    </source>
</evidence>
<evidence type="ECO:0000256" key="1">
    <source>
        <dbReference type="SAM" id="MobiDB-lite"/>
    </source>
</evidence>